<organism evidence="1 2">
    <name type="scientific">Ichthyophthirius multifiliis</name>
    <name type="common">White spot disease agent</name>
    <name type="synonym">Ich</name>
    <dbReference type="NCBI Taxonomy" id="5932"/>
    <lineage>
        <taxon>Eukaryota</taxon>
        <taxon>Sar</taxon>
        <taxon>Alveolata</taxon>
        <taxon>Ciliophora</taxon>
        <taxon>Intramacronucleata</taxon>
        <taxon>Oligohymenophorea</taxon>
        <taxon>Hymenostomatida</taxon>
        <taxon>Ophryoglenina</taxon>
        <taxon>Ichthyophthirius</taxon>
    </lineage>
</organism>
<keyword evidence="2" id="KW-1185">Reference proteome</keyword>
<dbReference type="EMBL" id="GL983406">
    <property type="protein sequence ID" value="EGR33681.1"/>
    <property type="molecule type" value="Genomic_DNA"/>
</dbReference>
<gene>
    <name evidence="1" type="ORF">IMG5_045960</name>
</gene>
<reference evidence="1 2" key="1">
    <citation type="submission" date="2011-07" db="EMBL/GenBank/DDBJ databases">
        <authorList>
            <person name="Coyne R."/>
            <person name="Brami D."/>
            <person name="Johnson J."/>
            <person name="Hostetler J."/>
            <person name="Hannick L."/>
            <person name="Clark T."/>
            <person name="Cassidy-Hanley D."/>
            <person name="Inman J."/>
        </authorList>
    </citation>
    <scope>NUCLEOTIDE SEQUENCE [LARGE SCALE GENOMIC DNA]</scope>
    <source>
        <strain evidence="1 2">G5</strain>
    </source>
</reference>
<dbReference type="Proteomes" id="UP000008983">
    <property type="component" value="Unassembled WGS sequence"/>
</dbReference>
<evidence type="ECO:0000313" key="2">
    <source>
        <dbReference type="Proteomes" id="UP000008983"/>
    </source>
</evidence>
<sequence>MSKNWSGMLIQNFISGKVSYEIVGKWYVGQSSVAQCENRERYFDNRATVASQD</sequence>
<name>G0QM78_ICHMU</name>
<evidence type="ECO:0000313" key="1">
    <source>
        <dbReference type="EMBL" id="EGR33681.1"/>
    </source>
</evidence>
<dbReference type="InParanoid" id="G0QM78"/>
<dbReference type="AlphaFoldDB" id="G0QM78"/>
<accession>G0QM78</accession>
<protein>
    <submittedName>
        <fullName evidence="1">Uncharacterized protein</fullName>
    </submittedName>
</protein>
<proteinExistence type="predicted"/>
<dbReference type="GeneID" id="14909863"/>
<dbReference type="RefSeq" id="XP_004037667.1">
    <property type="nucleotide sequence ID" value="XM_004037619.1"/>
</dbReference>